<feature type="domain" description="CAND6/7 N-terminal" evidence="9">
    <location>
        <begin position="28"/>
        <end position="157"/>
    </location>
</feature>
<feature type="transmembrane region" description="Helical" evidence="6">
    <location>
        <begin position="245"/>
        <end position="268"/>
    </location>
</feature>
<dbReference type="Proteomes" id="UP001177003">
    <property type="component" value="Chromosome 7"/>
</dbReference>
<feature type="transmembrane region" description="Helical" evidence="6">
    <location>
        <begin position="312"/>
        <end position="332"/>
    </location>
</feature>
<dbReference type="InterPro" id="IPR053937">
    <property type="entry name" value="GOST_TM"/>
</dbReference>
<feature type="domain" description="GOST seven transmembrane" evidence="8">
    <location>
        <begin position="178"/>
        <end position="340"/>
    </location>
</feature>
<dbReference type="InterPro" id="IPR054103">
    <property type="entry name" value="CAND6-7_N"/>
</dbReference>
<evidence type="ECO:0000259" key="8">
    <source>
        <dbReference type="Pfam" id="PF06814"/>
    </source>
</evidence>
<dbReference type="GO" id="GO:0005794">
    <property type="term" value="C:Golgi apparatus"/>
    <property type="evidence" value="ECO:0007669"/>
    <property type="project" value="TreeGrafter"/>
</dbReference>
<dbReference type="Pfam" id="PF06814">
    <property type="entry name" value="GOST_TM"/>
    <property type="match status" value="1"/>
</dbReference>
<gene>
    <name evidence="10" type="ORF">LSALG_LOCUS31602</name>
</gene>
<feature type="chain" id="PRO_5041202074" evidence="7">
    <location>
        <begin position="24"/>
        <end position="421"/>
    </location>
</feature>
<dbReference type="GO" id="GO:0016020">
    <property type="term" value="C:membrane"/>
    <property type="evidence" value="ECO:0007669"/>
    <property type="project" value="UniProtKB-SubCell"/>
</dbReference>
<evidence type="ECO:0000256" key="7">
    <source>
        <dbReference type="SAM" id="SignalP"/>
    </source>
</evidence>
<evidence type="ECO:0000313" key="11">
    <source>
        <dbReference type="Proteomes" id="UP001177003"/>
    </source>
</evidence>
<keyword evidence="5 6" id="KW-0472">Membrane</keyword>
<feature type="transmembrane region" description="Helical" evidence="6">
    <location>
        <begin position="206"/>
        <end position="225"/>
    </location>
</feature>
<evidence type="ECO:0000259" key="9">
    <source>
        <dbReference type="Pfam" id="PF21904"/>
    </source>
</evidence>
<evidence type="ECO:0000256" key="5">
    <source>
        <dbReference type="ARBA" id="ARBA00023136"/>
    </source>
</evidence>
<sequence>MAILGKILNVILFLFILFPAPSTEDIQNMKIRSDKRGKILFSKFGFSHPGYVSVAVSSVSVTSPFPLPQPDPSRLGFMLLSHDLIDEYNQEFQRNHALCPLDNKFIKVLFTFQDLSSPPQSSFNISYHVTYPSVCSLYFVNCNLSCVSMDVHTELYNTNDDGTTKNYLSAGQTQHASLIFSFSYLCFLGIWILVCFKYWRSLHMVHVLMGVFLVISFLNFVIVALDQHYVKFTGTSHGWDVFVYVFQFMRFELLFTVIVLTGFGWGFFKPRLHALELFVLMIVILLQVWANVSNINVEETRPYSIKDKVHWAVSFIFAEFICSFVVTLPMACSVSMIHGNAKTAYYMFGGVVLGYTFITWFFRMALDPFEFLPWVVNTTEETCVLFLSLVMFYIFKPFDDKDETHWLWGNGNISLGNELPT</sequence>
<reference evidence="10" key="1">
    <citation type="submission" date="2023-04" db="EMBL/GenBank/DDBJ databases">
        <authorList>
            <person name="Vijverberg K."/>
            <person name="Xiong W."/>
            <person name="Schranz E."/>
        </authorList>
    </citation>
    <scope>NUCLEOTIDE SEQUENCE</scope>
</reference>
<evidence type="ECO:0000256" key="3">
    <source>
        <dbReference type="ARBA" id="ARBA00022729"/>
    </source>
</evidence>
<dbReference type="Pfam" id="PF21904">
    <property type="entry name" value="CAND6-7_N"/>
    <property type="match status" value="1"/>
</dbReference>
<evidence type="ECO:0000256" key="4">
    <source>
        <dbReference type="ARBA" id="ARBA00022989"/>
    </source>
</evidence>
<organism evidence="10 11">
    <name type="scientific">Lactuca saligna</name>
    <name type="common">Willowleaf lettuce</name>
    <dbReference type="NCBI Taxonomy" id="75948"/>
    <lineage>
        <taxon>Eukaryota</taxon>
        <taxon>Viridiplantae</taxon>
        <taxon>Streptophyta</taxon>
        <taxon>Embryophyta</taxon>
        <taxon>Tracheophyta</taxon>
        <taxon>Spermatophyta</taxon>
        <taxon>Magnoliopsida</taxon>
        <taxon>eudicotyledons</taxon>
        <taxon>Gunneridae</taxon>
        <taxon>Pentapetalae</taxon>
        <taxon>asterids</taxon>
        <taxon>campanulids</taxon>
        <taxon>Asterales</taxon>
        <taxon>Asteraceae</taxon>
        <taxon>Cichorioideae</taxon>
        <taxon>Cichorieae</taxon>
        <taxon>Lactucinae</taxon>
        <taxon>Lactuca</taxon>
    </lineage>
</organism>
<dbReference type="EMBL" id="OX465083">
    <property type="protein sequence ID" value="CAI9292538.1"/>
    <property type="molecule type" value="Genomic_DNA"/>
</dbReference>
<dbReference type="PANTHER" id="PTHR21229">
    <property type="entry name" value="LUNG SEVEN TRANSMEMBRANE RECEPTOR"/>
    <property type="match status" value="1"/>
</dbReference>
<feature type="transmembrane region" description="Helical" evidence="6">
    <location>
        <begin position="275"/>
        <end position="292"/>
    </location>
</feature>
<feature type="signal peptide" evidence="7">
    <location>
        <begin position="1"/>
        <end position="23"/>
    </location>
</feature>
<keyword evidence="4 6" id="KW-1133">Transmembrane helix</keyword>
<name>A0AA35ZH98_LACSI</name>
<feature type="transmembrane region" description="Helical" evidence="6">
    <location>
        <begin position="374"/>
        <end position="395"/>
    </location>
</feature>
<accession>A0AA35ZH98</accession>
<keyword evidence="3 7" id="KW-0732">Signal</keyword>
<evidence type="ECO:0000256" key="6">
    <source>
        <dbReference type="SAM" id="Phobius"/>
    </source>
</evidence>
<dbReference type="PANTHER" id="PTHR21229:SF2">
    <property type="entry name" value="RE59932P"/>
    <property type="match status" value="1"/>
</dbReference>
<feature type="transmembrane region" description="Helical" evidence="6">
    <location>
        <begin position="344"/>
        <end position="362"/>
    </location>
</feature>
<dbReference type="AlphaFoldDB" id="A0AA35ZH98"/>
<evidence type="ECO:0000256" key="1">
    <source>
        <dbReference type="ARBA" id="ARBA00004141"/>
    </source>
</evidence>
<protein>
    <submittedName>
        <fullName evidence="10">Uncharacterized protein</fullName>
    </submittedName>
</protein>
<dbReference type="InterPro" id="IPR009637">
    <property type="entry name" value="GPR107/GPR108-like"/>
</dbReference>
<keyword evidence="2 6" id="KW-0812">Transmembrane</keyword>
<proteinExistence type="predicted"/>
<keyword evidence="11" id="KW-1185">Reference proteome</keyword>
<feature type="transmembrane region" description="Helical" evidence="6">
    <location>
        <begin position="178"/>
        <end position="199"/>
    </location>
</feature>
<evidence type="ECO:0000256" key="2">
    <source>
        <dbReference type="ARBA" id="ARBA00022692"/>
    </source>
</evidence>
<comment type="subcellular location">
    <subcellularLocation>
        <location evidence="1">Membrane</location>
        <topology evidence="1">Multi-pass membrane protein</topology>
    </subcellularLocation>
</comment>
<evidence type="ECO:0000313" key="10">
    <source>
        <dbReference type="EMBL" id="CAI9292538.1"/>
    </source>
</evidence>